<comment type="caution">
    <text evidence="2">The sequence shown here is derived from an EMBL/GenBank/DDBJ whole genome shotgun (WGS) entry which is preliminary data.</text>
</comment>
<evidence type="ECO:0000256" key="1">
    <source>
        <dbReference type="SAM" id="Phobius"/>
    </source>
</evidence>
<proteinExistence type="predicted"/>
<dbReference type="AlphaFoldDB" id="A0AAD7NEB9"/>
<feature type="transmembrane region" description="Helical" evidence="1">
    <location>
        <begin position="170"/>
        <end position="191"/>
    </location>
</feature>
<feature type="transmembrane region" description="Helical" evidence="1">
    <location>
        <begin position="50"/>
        <end position="70"/>
    </location>
</feature>
<protein>
    <submittedName>
        <fullName evidence="2">Uncharacterized protein</fullName>
    </submittedName>
</protein>
<keyword evidence="1" id="KW-1133">Transmembrane helix</keyword>
<feature type="transmembrane region" description="Helical" evidence="1">
    <location>
        <begin position="82"/>
        <end position="104"/>
    </location>
</feature>
<accession>A0AAD7NEB9</accession>
<reference evidence="2" key="1">
    <citation type="submission" date="2023-03" db="EMBL/GenBank/DDBJ databases">
        <title>Massive genome expansion in bonnet fungi (Mycena s.s.) driven by repeated elements and novel gene families across ecological guilds.</title>
        <authorList>
            <consortium name="Lawrence Berkeley National Laboratory"/>
            <person name="Harder C.B."/>
            <person name="Miyauchi S."/>
            <person name="Viragh M."/>
            <person name="Kuo A."/>
            <person name="Thoen E."/>
            <person name="Andreopoulos B."/>
            <person name="Lu D."/>
            <person name="Skrede I."/>
            <person name="Drula E."/>
            <person name="Henrissat B."/>
            <person name="Morin E."/>
            <person name="Kohler A."/>
            <person name="Barry K."/>
            <person name="LaButti K."/>
            <person name="Morin E."/>
            <person name="Salamov A."/>
            <person name="Lipzen A."/>
            <person name="Mereny Z."/>
            <person name="Hegedus B."/>
            <person name="Baldrian P."/>
            <person name="Stursova M."/>
            <person name="Weitz H."/>
            <person name="Taylor A."/>
            <person name="Grigoriev I.V."/>
            <person name="Nagy L.G."/>
            <person name="Martin F."/>
            <person name="Kauserud H."/>
        </authorList>
    </citation>
    <scope>NUCLEOTIDE SEQUENCE</scope>
    <source>
        <strain evidence="2">CBHHK182m</strain>
    </source>
</reference>
<keyword evidence="3" id="KW-1185">Reference proteome</keyword>
<sequence length="286" mass="31725">MASNFCIISNTDISGIGVRTATYAQNILSFVPAFLALLDKKISNEELDSLEGQSTTILLSAFALLIAAFIEAKNRTNGLDNYHTTIVLNLSWMNNTNTFIYILFHLHRKPWHRLFGNRHFPDEEQSADTMATSDTMSKTKLVPRSLSFKTLAVIRAKVPRLAPIIDKVNLVIVIGSLHLSVMGALGIWLWFNPSRFGASTVTGCSVTPSTSLFGQAISLSSQGLRVVSLVVYFLILIPGLNLFIPTVLFCTPLVLGTRHGSYRGRALNAHVHQHPFHRRHRAVDRT</sequence>
<keyword evidence="1" id="KW-0812">Transmembrane</keyword>
<keyword evidence="1" id="KW-0472">Membrane</keyword>
<feature type="transmembrane region" description="Helical" evidence="1">
    <location>
        <begin position="229"/>
        <end position="255"/>
    </location>
</feature>
<feature type="transmembrane region" description="Helical" evidence="1">
    <location>
        <begin position="20"/>
        <end position="38"/>
    </location>
</feature>
<dbReference type="Proteomes" id="UP001215598">
    <property type="component" value="Unassembled WGS sequence"/>
</dbReference>
<name>A0AAD7NEB9_9AGAR</name>
<evidence type="ECO:0000313" key="3">
    <source>
        <dbReference type="Proteomes" id="UP001215598"/>
    </source>
</evidence>
<gene>
    <name evidence="2" type="ORF">B0H16DRAFT_689047</name>
</gene>
<organism evidence="2 3">
    <name type="scientific">Mycena metata</name>
    <dbReference type="NCBI Taxonomy" id="1033252"/>
    <lineage>
        <taxon>Eukaryota</taxon>
        <taxon>Fungi</taxon>
        <taxon>Dikarya</taxon>
        <taxon>Basidiomycota</taxon>
        <taxon>Agaricomycotina</taxon>
        <taxon>Agaricomycetes</taxon>
        <taxon>Agaricomycetidae</taxon>
        <taxon>Agaricales</taxon>
        <taxon>Marasmiineae</taxon>
        <taxon>Mycenaceae</taxon>
        <taxon>Mycena</taxon>
    </lineage>
</organism>
<dbReference type="EMBL" id="JARKIB010000046">
    <property type="protein sequence ID" value="KAJ7756706.1"/>
    <property type="molecule type" value="Genomic_DNA"/>
</dbReference>
<evidence type="ECO:0000313" key="2">
    <source>
        <dbReference type="EMBL" id="KAJ7756706.1"/>
    </source>
</evidence>